<dbReference type="PANTHER" id="PTHR31865:SF1">
    <property type="entry name" value="INSERTASE, PUTATIVE (DUF1685)-RELATED"/>
    <property type="match status" value="1"/>
</dbReference>
<reference evidence="4 5" key="1">
    <citation type="journal article" date="2020" name="Nat. Food">
        <title>A phased Vanilla planifolia genome enables genetic improvement of flavour and production.</title>
        <authorList>
            <person name="Hasing T."/>
            <person name="Tang H."/>
            <person name="Brym M."/>
            <person name="Khazi F."/>
            <person name="Huang T."/>
            <person name="Chambers A.H."/>
        </authorList>
    </citation>
    <scope>NUCLEOTIDE SEQUENCE [LARGE SCALE GENOMIC DNA]</scope>
    <source>
        <tissue evidence="2">Leaf</tissue>
    </source>
</reference>
<evidence type="ECO:0000256" key="1">
    <source>
        <dbReference type="SAM" id="MobiDB-lite"/>
    </source>
</evidence>
<accession>A0A835UQ23</accession>
<dbReference type="Proteomes" id="UP000636800">
    <property type="component" value="Unassembled WGS sequence"/>
</dbReference>
<protein>
    <submittedName>
        <fullName evidence="2">Uncharacterized protein</fullName>
    </submittedName>
</protein>
<dbReference type="PANTHER" id="PTHR31865">
    <property type="entry name" value="OSJNBA0071G03.3 PROTEIN"/>
    <property type="match status" value="1"/>
</dbReference>
<feature type="compositionally biased region" description="Low complexity" evidence="1">
    <location>
        <begin position="111"/>
        <end position="129"/>
    </location>
</feature>
<evidence type="ECO:0000313" key="3">
    <source>
        <dbReference type="EMBL" id="KAG0471228.1"/>
    </source>
</evidence>
<proteinExistence type="predicted"/>
<keyword evidence="4" id="KW-1185">Reference proteome</keyword>
<feature type="compositionally biased region" description="Basic and acidic residues" evidence="1">
    <location>
        <begin position="28"/>
        <end position="38"/>
    </location>
</feature>
<dbReference type="Proteomes" id="UP000639772">
    <property type="component" value="Unassembled WGS sequence"/>
</dbReference>
<dbReference type="Pfam" id="PF07939">
    <property type="entry name" value="DUF1685"/>
    <property type="match status" value="1"/>
</dbReference>
<gene>
    <name evidence="3" type="ORF">HPP92_015774</name>
    <name evidence="2" type="ORF">HPP92_016388</name>
</gene>
<dbReference type="OrthoDB" id="641808at2759"/>
<feature type="compositionally biased region" description="Pro residues" evidence="1">
    <location>
        <begin position="1"/>
        <end position="13"/>
    </location>
</feature>
<sequence>MTDPIPPPLPPPSLQHRSLLKHRSWSPDTEREEAWQRRKDLHRARRNSGHLALSVTEDDFDELRGCLDLGIDFGDGSRGGSSCSKRLAEVLPALDLYWSVRKALHEEKASDCSSASESSFSEGSPDGSPLSMFDSGNNPAEMKETLKRWAKVVAFAVRQR</sequence>
<dbReference type="InterPro" id="IPR012881">
    <property type="entry name" value="DUF1685"/>
</dbReference>
<feature type="region of interest" description="Disordered" evidence="1">
    <location>
        <begin position="109"/>
        <end position="139"/>
    </location>
</feature>
<dbReference type="EMBL" id="JADCNM010000008">
    <property type="protein sequence ID" value="KAG0471228.1"/>
    <property type="molecule type" value="Genomic_DNA"/>
</dbReference>
<organism evidence="2 4">
    <name type="scientific">Vanilla planifolia</name>
    <name type="common">Vanilla</name>
    <dbReference type="NCBI Taxonomy" id="51239"/>
    <lineage>
        <taxon>Eukaryota</taxon>
        <taxon>Viridiplantae</taxon>
        <taxon>Streptophyta</taxon>
        <taxon>Embryophyta</taxon>
        <taxon>Tracheophyta</taxon>
        <taxon>Spermatophyta</taxon>
        <taxon>Magnoliopsida</taxon>
        <taxon>Liliopsida</taxon>
        <taxon>Asparagales</taxon>
        <taxon>Orchidaceae</taxon>
        <taxon>Vanilloideae</taxon>
        <taxon>Vanilleae</taxon>
        <taxon>Vanilla</taxon>
    </lineage>
</organism>
<dbReference type="AlphaFoldDB" id="A0A835UQ23"/>
<comment type="caution">
    <text evidence="2">The sequence shown here is derived from an EMBL/GenBank/DDBJ whole genome shotgun (WGS) entry which is preliminary data.</text>
</comment>
<name>A0A835UQ23_VANPL</name>
<evidence type="ECO:0000313" key="5">
    <source>
        <dbReference type="Proteomes" id="UP000639772"/>
    </source>
</evidence>
<evidence type="ECO:0000313" key="2">
    <source>
        <dbReference type="EMBL" id="KAG0469688.1"/>
    </source>
</evidence>
<feature type="region of interest" description="Disordered" evidence="1">
    <location>
        <begin position="1"/>
        <end position="47"/>
    </location>
</feature>
<evidence type="ECO:0000313" key="4">
    <source>
        <dbReference type="Proteomes" id="UP000636800"/>
    </source>
</evidence>
<dbReference type="EMBL" id="JADCNL010000008">
    <property type="protein sequence ID" value="KAG0469688.1"/>
    <property type="molecule type" value="Genomic_DNA"/>
</dbReference>